<dbReference type="eggNOG" id="arCOG01976">
    <property type="taxonomic scope" value="Archaea"/>
</dbReference>
<comment type="similarity">
    <text evidence="1">Belongs to the glutaredoxin family.</text>
</comment>
<evidence type="ECO:0000256" key="1">
    <source>
        <dbReference type="ARBA" id="ARBA00007787"/>
    </source>
</evidence>
<gene>
    <name evidence="4" type="ordered locus">Mtc_1962</name>
</gene>
<dbReference type="KEGG" id="mez:Mtc_1962"/>
<evidence type="ECO:0000256" key="2">
    <source>
        <dbReference type="ARBA" id="ARBA00022982"/>
    </source>
</evidence>
<dbReference type="SMR" id="H8I655"/>
<proteinExistence type="inferred from homology"/>
<dbReference type="EMBL" id="CP003243">
    <property type="protein sequence ID" value="AFD00702.1"/>
    <property type="molecule type" value="Genomic_DNA"/>
</dbReference>
<dbReference type="Gene3D" id="1.25.40.10">
    <property type="entry name" value="Tetratricopeptide repeat domain"/>
    <property type="match status" value="1"/>
</dbReference>
<dbReference type="HOGENOM" id="CLU_124905_0_0_2"/>
<dbReference type="InterPro" id="IPR036249">
    <property type="entry name" value="Thioredoxin-like_sf"/>
</dbReference>
<sequence length="177" mass="20112">MEEAKRAKKLMLLFFHSRQCSGCQATIAKTLPDPNVSKLIDKEFVPAMLETSEDASQELMKKYGVEWTPTFVVADDSGNEIYKWVGYLPQPDFCAQLLFAEGRAAFKSKDWDRADRCFNAVADRFPDSDVAPEALYYSGVARYEKTNDASNLAETNRRLQARYPDSSWAKRSSVWGK</sequence>
<dbReference type="Pfam" id="PF13098">
    <property type="entry name" value="Thioredoxin_2"/>
    <property type="match status" value="1"/>
</dbReference>
<dbReference type="SUPFAM" id="SSF48452">
    <property type="entry name" value="TPR-like"/>
    <property type="match status" value="1"/>
</dbReference>
<dbReference type="Gene3D" id="3.40.30.10">
    <property type="entry name" value="Glutaredoxin"/>
    <property type="match status" value="1"/>
</dbReference>
<dbReference type="AlphaFoldDB" id="H8I655"/>
<dbReference type="SUPFAM" id="SSF52833">
    <property type="entry name" value="Thioredoxin-like"/>
    <property type="match status" value="1"/>
</dbReference>
<dbReference type="InterPro" id="IPR019734">
    <property type="entry name" value="TPR_rpt"/>
</dbReference>
<dbReference type="STRING" id="1041930.Mtc_1962"/>
<protein>
    <recommendedName>
        <fullName evidence="3">Thioredoxin-like fold domain-containing protein</fullName>
    </recommendedName>
</protein>
<keyword evidence="5" id="KW-1185">Reference proteome</keyword>
<reference evidence="4 5" key="1">
    <citation type="journal article" date="2012" name="J. Bacteriol.">
        <title>Complete genome sequence of a thermophilic methanogen, Methanocella conradii HZ254, isolated from Chinese rice field soil.</title>
        <authorList>
            <person name="Lu Z."/>
            <person name="Lu Y."/>
        </authorList>
    </citation>
    <scope>NUCLEOTIDE SEQUENCE [LARGE SCALE GENOMIC DNA]</scope>
    <source>
        <strain evidence="5">DSM 24694 / JCM 17849 / CGMCC 1.5162 / HZ254</strain>
    </source>
</reference>
<keyword evidence="2" id="KW-0813">Transport</keyword>
<evidence type="ECO:0000313" key="5">
    <source>
        <dbReference type="Proteomes" id="UP000005233"/>
    </source>
</evidence>
<dbReference type="InterPro" id="IPR012336">
    <property type="entry name" value="Thioredoxin-like_fold"/>
</dbReference>
<evidence type="ECO:0000259" key="3">
    <source>
        <dbReference type="Pfam" id="PF13098"/>
    </source>
</evidence>
<name>H8I655_METCZ</name>
<evidence type="ECO:0000313" key="4">
    <source>
        <dbReference type="EMBL" id="AFD00702.1"/>
    </source>
</evidence>
<dbReference type="Pfam" id="PF13174">
    <property type="entry name" value="TPR_6"/>
    <property type="match status" value="1"/>
</dbReference>
<organism evidence="4 5">
    <name type="scientific">Methanocella conradii (strain DSM 24694 / JCM 17849 / CGMCC 1.5162 / HZ254)</name>
    <dbReference type="NCBI Taxonomy" id="1041930"/>
    <lineage>
        <taxon>Archaea</taxon>
        <taxon>Methanobacteriati</taxon>
        <taxon>Methanobacteriota</taxon>
        <taxon>Stenosarchaea group</taxon>
        <taxon>Methanomicrobia</taxon>
        <taxon>Methanocellales</taxon>
        <taxon>Methanocellaceae</taxon>
        <taxon>Methanocella</taxon>
    </lineage>
</organism>
<keyword evidence="2" id="KW-0249">Electron transport</keyword>
<dbReference type="Proteomes" id="UP000005233">
    <property type="component" value="Chromosome"/>
</dbReference>
<accession>H8I655</accession>
<dbReference type="InterPro" id="IPR011990">
    <property type="entry name" value="TPR-like_helical_dom_sf"/>
</dbReference>
<feature type="domain" description="Thioredoxin-like fold" evidence="3">
    <location>
        <begin position="4"/>
        <end position="97"/>
    </location>
</feature>